<dbReference type="KEGG" id="nsh:GXM_00656"/>
<evidence type="ECO:0000256" key="2">
    <source>
        <dbReference type="ARBA" id="ARBA00012415"/>
    </source>
</evidence>
<dbReference type="InterPro" id="IPR005835">
    <property type="entry name" value="NTP_transferase_dom"/>
</dbReference>
<comment type="similarity">
    <text evidence="1">Belongs to the UDPGP type 2 family.</text>
</comment>
<keyword evidence="3 7" id="KW-0808">Transferase</keyword>
<dbReference type="AlphaFoldDB" id="A0A5P8VRX2"/>
<dbReference type="Gene3D" id="3.90.550.10">
    <property type="entry name" value="Spore Coat Polysaccharide Biosynthesis Protein SpsA, Chain A"/>
    <property type="match status" value="1"/>
</dbReference>
<evidence type="ECO:0000256" key="4">
    <source>
        <dbReference type="ARBA" id="ARBA00022695"/>
    </source>
</evidence>
<accession>A0A5P8VRX2</accession>
<protein>
    <recommendedName>
        <fullName evidence="2">UTP--glucose-1-phosphate uridylyltransferase</fullName>
        <ecNumber evidence="2">2.7.7.9</ecNumber>
    </recommendedName>
</protein>
<dbReference type="Proteomes" id="UP000326678">
    <property type="component" value="Chromosome Gxm1"/>
</dbReference>
<dbReference type="RefSeq" id="WP_152588156.1">
    <property type="nucleotide sequence ID" value="NZ_CP045226.1"/>
</dbReference>
<keyword evidence="8" id="KW-1185">Reference proteome</keyword>
<gene>
    <name evidence="7" type="ORF">GXM_00656</name>
</gene>
<sequence>MQKNKVRKAVIPVAGFGTRLFPATKVVKKELFPIIDRDGRAKPVILAIIEEAISAGITEVGIVVQPDDKEIFEDFLKNPPKKELLNKLSPQNQEYSRYLEDLGSKITILLQEEQLGYGHAVFCAKDWVQDEAFLLMLGDHIYASDIDKSCASQLLDVYEQVNQSVVSLTTTPAENLHTSGCVTGVWQEFNAILEVTELYEKPTIDYAQQHLRVQGMVENEFLCIFGLYLLTPKIFDFLAEHINQNFRERGEFQLTSCLDRLCQEEGMRGYVVKGKCFDTGLPDAYRQTMIDFRNC</sequence>
<keyword evidence="4 7" id="KW-0548">Nucleotidyltransferase</keyword>
<evidence type="ECO:0000313" key="7">
    <source>
        <dbReference type="EMBL" id="QFS43183.1"/>
    </source>
</evidence>
<dbReference type="InterPro" id="IPR029044">
    <property type="entry name" value="Nucleotide-diphossugar_trans"/>
</dbReference>
<dbReference type="SUPFAM" id="SSF53448">
    <property type="entry name" value="Nucleotide-diphospho-sugar transferases"/>
    <property type="match status" value="1"/>
</dbReference>
<dbReference type="GO" id="GO:0003983">
    <property type="term" value="F:UTP:glucose-1-phosphate uridylyltransferase activity"/>
    <property type="evidence" value="ECO:0007669"/>
    <property type="project" value="UniProtKB-EC"/>
</dbReference>
<evidence type="ECO:0000313" key="8">
    <source>
        <dbReference type="Proteomes" id="UP000326678"/>
    </source>
</evidence>
<evidence type="ECO:0000256" key="1">
    <source>
        <dbReference type="ARBA" id="ARBA00006890"/>
    </source>
</evidence>
<evidence type="ECO:0000256" key="5">
    <source>
        <dbReference type="ARBA" id="ARBA00048128"/>
    </source>
</evidence>
<dbReference type="PANTHER" id="PTHR43197">
    <property type="entry name" value="UTP--GLUCOSE-1-PHOSPHATE URIDYLYLTRANSFERASE"/>
    <property type="match status" value="1"/>
</dbReference>
<dbReference type="PANTHER" id="PTHR43197:SF1">
    <property type="entry name" value="UTP--GLUCOSE-1-PHOSPHATE URIDYLYLTRANSFERASE"/>
    <property type="match status" value="1"/>
</dbReference>
<name>A0A5P8VRX2_9NOSO</name>
<dbReference type="Pfam" id="PF00483">
    <property type="entry name" value="NTP_transferase"/>
    <property type="match status" value="1"/>
</dbReference>
<comment type="catalytic activity">
    <reaction evidence="5">
        <text>alpha-D-glucose 1-phosphate + UTP + H(+) = UDP-alpha-D-glucose + diphosphate</text>
        <dbReference type="Rhea" id="RHEA:19889"/>
        <dbReference type="ChEBI" id="CHEBI:15378"/>
        <dbReference type="ChEBI" id="CHEBI:33019"/>
        <dbReference type="ChEBI" id="CHEBI:46398"/>
        <dbReference type="ChEBI" id="CHEBI:58601"/>
        <dbReference type="ChEBI" id="CHEBI:58885"/>
        <dbReference type="EC" id="2.7.7.9"/>
    </reaction>
</comment>
<evidence type="ECO:0000259" key="6">
    <source>
        <dbReference type="Pfam" id="PF00483"/>
    </source>
</evidence>
<dbReference type="EMBL" id="CP045226">
    <property type="protein sequence ID" value="QFS43183.1"/>
    <property type="molecule type" value="Genomic_DNA"/>
</dbReference>
<dbReference type="GO" id="GO:0006011">
    <property type="term" value="P:UDP-alpha-D-glucose metabolic process"/>
    <property type="evidence" value="ECO:0007669"/>
    <property type="project" value="InterPro"/>
</dbReference>
<evidence type="ECO:0000256" key="3">
    <source>
        <dbReference type="ARBA" id="ARBA00022679"/>
    </source>
</evidence>
<feature type="domain" description="Nucleotidyl transferase" evidence="6">
    <location>
        <begin position="8"/>
        <end position="289"/>
    </location>
</feature>
<proteinExistence type="inferred from homology"/>
<organism evidence="7 8">
    <name type="scientific">Nostoc sphaeroides CCNUC1</name>
    <dbReference type="NCBI Taxonomy" id="2653204"/>
    <lineage>
        <taxon>Bacteria</taxon>
        <taxon>Bacillati</taxon>
        <taxon>Cyanobacteriota</taxon>
        <taxon>Cyanophyceae</taxon>
        <taxon>Nostocales</taxon>
        <taxon>Nostocaceae</taxon>
        <taxon>Nostoc</taxon>
    </lineage>
</organism>
<reference evidence="7 8" key="1">
    <citation type="submission" date="2019-10" db="EMBL/GenBank/DDBJ databases">
        <title>Genomic and transcriptomic insights into the perfect genentic adaptation of a filamentous nitrogen-fixing cyanobacterium to rice fields.</title>
        <authorList>
            <person name="Chen Z."/>
        </authorList>
    </citation>
    <scope>NUCLEOTIDE SEQUENCE [LARGE SCALE GENOMIC DNA]</scope>
    <source>
        <strain evidence="7">CCNUC1</strain>
    </source>
</reference>
<dbReference type="InterPro" id="IPR005771">
    <property type="entry name" value="GalU_uridylyltTrfase_bac/arc"/>
</dbReference>
<dbReference type="EC" id="2.7.7.9" evidence="2"/>